<dbReference type="GO" id="GO:0000049">
    <property type="term" value="F:tRNA binding"/>
    <property type="evidence" value="ECO:0007669"/>
    <property type="project" value="UniProtKB-KW"/>
</dbReference>
<evidence type="ECO:0000256" key="11">
    <source>
        <dbReference type="ARBA" id="ARBA00049564"/>
    </source>
</evidence>
<dbReference type="Gene3D" id="2.40.30.10">
    <property type="entry name" value="Translation factors"/>
    <property type="match status" value="1"/>
</dbReference>
<dbReference type="Pfam" id="PF20258">
    <property type="entry name" value="tRNA_Me_trans_C"/>
    <property type="match status" value="1"/>
</dbReference>
<dbReference type="Gene3D" id="2.30.30.280">
    <property type="entry name" value="Adenine nucleotide alpha hydrolases-like domains"/>
    <property type="match status" value="1"/>
</dbReference>
<feature type="domain" description="tRNA-specific 2-thiouridylase MnmA-like C-terminal" evidence="12">
    <location>
        <begin position="337"/>
        <end position="422"/>
    </location>
</feature>
<sequence>MASMLKLASMFRRQICMRRAAQRYFTRSFVTSSELQAQAHSPKPGDKVVIGMSGGVDSSVSAMLLANQDYDLSAVYMRNWDTRDESGTDKGCEWEKDWEDVQLVCKKLGLPCELIDLSKEYWTRVFEPSLRQWEVGVSPNPDVWCNREIKFGALLERLPINASSNQATWFATGHYASKGWSTSHETQYSRPKLLRPRDKNKDQTYFLSAISESGLRRALFPLANSTKPEVRELAKKYGLSTAERPDSVGICFVGERTRFGGFLSEYITPKPGPIVNKLTGEVIGEHEGLWNFTIGQNARVAGMKEKMFVVKKDAEKNAILVVPGSKHESLFSTVLNVPEFTWIWKDSPPHGIDSPEGATLELAHRYRMSPVKCVVRRYQDSPESQGSSMSLKIECQSPQQAVTPGQVAALWDGDWCLGSGIIESTS</sequence>
<keyword evidence="7" id="KW-0547">Nucleotide-binding</keyword>
<dbReference type="InterPro" id="IPR014729">
    <property type="entry name" value="Rossmann-like_a/b/a_fold"/>
</dbReference>
<organism evidence="14 15">
    <name type="scientific">Agrocybe pediades</name>
    <dbReference type="NCBI Taxonomy" id="84607"/>
    <lineage>
        <taxon>Eukaryota</taxon>
        <taxon>Fungi</taxon>
        <taxon>Dikarya</taxon>
        <taxon>Basidiomycota</taxon>
        <taxon>Agaricomycotina</taxon>
        <taxon>Agaricomycetes</taxon>
        <taxon>Agaricomycetidae</taxon>
        <taxon>Agaricales</taxon>
        <taxon>Agaricineae</taxon>
        <taxon>Strophariaceae</taxon>
        <taxon>Agrocybe</taxon>
    </lineage>
</organism>
<dbReference type="Proteomes" id="UP000521872">
    <property type="component" value="Unassembled WGS sequence"/>
</dbReference>
<keyword evidence="8" id="KW-0067">ATP-binding</keyword>
<evidence type="ECO:0000256" key="3">
    <source>
        <dbReference type="ARBA" id="ARBA00011953"/>
    </source>
</evidence>
<dbReference type="AlphaFoldDB" id="A0A8H4QPR1"/>
<evidence type="ECO:0000256" key="8">
    <source>
        <dbReference type="ARBA" id="ARBA00022840"/>
    </source>
</evidence>
<dbReference type="EMBL" id="JAACJL010000044">
    <property type="protein sequence ID" value="KAF4614703.1"/>
    <property type="molecule type" value="Genomic_DNA"/>
</dbReference>
<feature type="domain" description="tRNA-specific 2-thiouridylase MnmA-like central" evidence="13">
    <location>
        <begin position="262"/>
        <end position="322"/>
    </location>
</feature>
<protein>
    <recommendedName>
        <fullName evidence="3">tRNA-5-taurinomethyluridine 2-sulfurtransferase</fullName>
        <ecNumber evidence="3">2.8.1.14</ecNumber>
    </recommendedName>
</protein>
<comment type="function">
    <text evidence="1">Catalyzes the 2-thiolation of uridine at the wobble position (U34) of mitochondrial tRNA(Lys), tRNA(Glu) and tRNA(Gln). Required for the formation of 5-taurinomethyl-2-thiouridine (tm5s2U) of mitochondrial tRNA(Lys), tRNA(Glu), and tRNA(Gln) at the wobble position. ATP is required to activate the C2 atom of the wobble base.</text>
</comment>
<dbReference type="NCBIfam" id="NF001138">
    <property type="entry name" value="PRK00143.1"/>
    <property type="match status" value="1"/>
</dbReference>
<evidence type="ECO:0000256" key="7">
    <source>
        <dbReference type="ARBA" id="ARBA00022741"/>
    </source>
</evidence>
<evidence type="ECO:0000256" key="4">
    <source>
        <dbReference type="ARBA" id="ARBA00022555"/>
    </source>
</evidence>
<dbReference type="GO" id="GO:0002143">
    <property type="term" value="P:tRNA wobble position uridine thiolation"/>
    <property type="evidence" value="ECO:0007669"/>
    <property type="project" value="TreeGrafter"/>
</dbReference>
<dbReference type="Gene3D" id="3.40.50.620">
    <property type="entry name" value="HUPs"/>
    <property type="match status" value="1"/>
</dbReference>
<keyword evidence="9" id="KW-0694">RNA-binding</keyword>
<dbReference type="EC" id="2.8.1.14" evidence="3"/>
<dbReference type="GO" id="GO:0016783">
    <property type="term" value="F:sulfurtransferase activity"/>
    <property type="evidence" value="ECO:0007669"/>
    <property type="project" value="InterPro"/>
</dbReference>
<dbReference type="GO" id="GO:0005739">
    <property type="term" value="C:mitochondrion"/>
    <property type="evidence" value="ECO:0007669"/>
    <property type="project" value="TreeGrafter"/>
</dbReference>
<comment type="catalytic activity">
    <reaction evidence="11">
        <text>5-taurinomethyluridine(34) in tRNA + S-sulfanyl-L-cysteinyl-[protein] + AH2 + ATP = 5-taurinomethyl-2-thiouridine(34) in tRNA + L-cysteinyl-[protein] + A + AMP + diphosphate + H(+)</text>
        <dbReference type="Rhea" id="RHEA:47040"/>
        <dbReference type="Rhea" id="RHEA-COMP:10131"/>
        <dbReference type="Rhea" id="RHEA-COMP:11726"/>
        <dbReference type="Rhea" id="RHEA-COMP:11732"/>
        <dbReference type="Rhea" id="RHEA-COMP:11733"/>
        <dbReference type="ChEBI" id="CHEBI:13193"/>
        <dbReference type="ChEBI" id="CHEBI:15378"/>
        <dbReference type="ChEBI" id="CHEBI:17499"/>
        <dbReference type="ChEBI" id="CHEBI:29950"/>
        <dbReference type="ChEBI" id="CHEBI:30616"/>
        <dbReference type="ChEBI" id="CHEBI:33019"/>
        <dbReference type="ChEBI" id="CHEBI:61963"/>
        <dbReference type="ChEBI" id="CHEBI:87171"/>
        <dbReference type="ChEBI" id="CHEBI:87172"/>
        <dbReference type="ChEBI" id="CHEBI:456215"/>
        <dbReference type="EC" id="2.8.1.14"/>
    </reaction>
</comment>
<dbReference type="FunFam" id="2.30.30.280:FF:000001">
    <property type="entry name" value="tRNA-specific 2-thiouridylase MnmA"/>
    <property type="match status" value="1"/>
</dbReference>
<dbReference type="Pfam" id="PF20259">
    <property type="entry name" value="tRNA_Me_trans_M"/>
    <property type="match status" value="1"/>
</dbReference>
<dbReference type="HAMAP" id="MF_00144">
    <property type="entry name" value="tRNA_thiouridyl_MnmA"/>
    <property type="match status" value="1"/>
</dbReference>
<dbReference type="InterPro" id="IPR023382">
    <property type="entry name" value="MnmA-like_central_sf"/>
</dbReference>
<keyword evidence="15" id="KW-1185">Reference proteome</keyword>
<name>A0A8H4QPR1_9AGAR</name>
<keyword evidence="4" id="KW-0820">tRNA-binding</keyword>
<evidence type="ECO:0000256" key="2">
    <source>
        <dbReference type="ARBA" id="ARBA00006191"/>
    </source>
</evidence>
<keyword evidence="5" id="KW-0808">Transferase</keyword>
<proteinExistence type="inferred from homology"/>
<comment type="similarity">
    <text evidence="2">Belongs to the MnmA/TRMU family.</text>
</comment>
<dbReference type="InterPro" id="IPR004506">
    <property type="entry name" value="MnmA-like"/>
</dbReference>
<evidence type="ECO:0000256" key="6">
    <source>
        <dbReference type="ARBA" id="ARBA00022694"/>
    </source>
</evidence>
<evidence type="ECO:0000256" key="10">
    <source>
        <dbReference type="ARBA" id="ARBA00023157"/>
    </source>
</evidence>
<keyword evidence="10" id="KW-1015">Disulfide bond</keyword>
<dbReference type="PANTHER" id="PTHR11933">
    <property type="entry name" value="TRNA 5-METHYLAMINOMETHYL-2-THIOURIDYLATE -METHYLTRANSFERASE"/>
    <property type="match status" value="1"/>
</dbReference>
<keyword evidence="6" id="KW-0819">tRNA processing</keyword>
<dbReference type="FunFam" id="3.40.50.620:FF:000115">
    <property type="entry name" value="tRNA-specific 2-thiouridylase MnmA"/>
    <property type="match status" value="1"/>
</dbReference>
<reference evidence="14 15" key="1">
    <citation type="submission" date="2019-12" db="EMBL/GenBank/DDBJ databases">
        <authorList>
            <person name="Floudas D."/>
            <person name="Bentzer J."/>
            <person name="Ahren D."/>
            <person name="Johansson T."/>
            <person name="Persson P."/>
            <person name="Tunlid A."/>
        </authorList>
    </citation>
    <scope>NUCLEOTIDE SEQUENCE [LARGE SCALE GENOMIC DNA]</scope>
    <source>
        <strain evidence="14 15">CBS 102.39</strain>
    </source>
</reference>
<comment type="caution">
    <text evidence="14">The sequence shown here is derived from an EMBL/GenBank/DDBJ whole genome shotgun (WGS) entry which is preliminary data.</text>
</comment>
<evidence type="ECO:0000256" key="5">
    <source>
        <dbReference type="ARBA" id="ARBA00022679"/>
    </source>
</evidence>
<dbReference type="InterPro" id="IPR046884">
    <property type="entry name" value="MnmA-like_central"/>
</dbReference>
<evidence type="ECO:0000313" key="15">
    <source>
        <dbReference type="Proteomes" id="UP000521872"/>
    </source>
</evidence>
<dbReference type="CDD" id="cd01998">
    <property type="entry name" value="MnmA_TRMU-like"/>
    <property type="match status" value="1"/>
</dbReference>
<evidence type="ECO:0000256" key="9">
    <source>
        <dbReference type="ARBA" id="ARBA00022884"/>
    </source>
</evidence>
<accession>A0A8H4QPR1</accession>
<evidence type="ECO:0000259" key="12">
    <source>
        <dbReference type="Pfam" id="PF20258"/>
    </source>
</evidence>
<dbReference type="SUPFAM" id="SSF52402">
    <property type="entry name" value="Adenine nucleotide alpha hydrolases-like"/>
    <property type="match status" value="1"/>
</dbReference>
<dbReference type="Pfam" id="PF03054">
    <property type="entry name" value="tRNA_Me_trans"/>
    <property type="match status" value="1"/>
</dbReference>
<dbReference type="InterPro" id="IPR046885">
    <property type="entry name" value="MnmA-like_C"/>
</dbReference>
<evidence type="ECO:0000313" key="14">
    <source>
        <dbReference type="EMBL" id="KAF4614703.1"/>
    </source>
</evidence>
<dbReference type="GO" id="GO:0005524">
    <property type="term" value="F:ATP binding"/>
    <property type="evidence" value="ECO:0007669"/>
    <property type="project" value="UniProtKB-KW"/>
</dbReference>
<dbReference type="PANTHER" id="PTHR11933:SF5">
    <property type="entry name" value="MITOCHONDRIAL TRNA-SPECIFIC 2-THIOURIDYLASE 1"/>
    <property type="match status" value="1"/>
</dbReference>
<gene>
    <name evidence="14" type="ORF">D9613_002535</name>
</gene>
<evidence type="ECO:0000259" key="13">
    <source>
        <dbReference type="Pfam" id="PF20259"/>
    </source>
</evidence>
<evidence type="ECO:0000256" key="1">
    <source>
        <dbReference type="ARBA" id="ARBA00003986"/>
    </source>
</evidence>
<dbReference type="NCBIfam" id="TIGR00420">
    <property type="entry name" value="trmU"/>
    <property type="match status" value="1"/>
</dbReference>